<keyword evidence="7 15" id="KW-0946">Virion</keyword>
<keyword evidence="4 15" id="KW-1048">Host nucleus</keyword>
<dbReference type="GO" id="GO:0019028">
    <property type="term" value="C:viral capsid"/>
    <property type="evidence" value="ECO:0007669"/>
    <property type="project" value="UniProtKB-UniRule"/>
</dbReference>
<keyword evidence="2 15" id="KW-0597">Phosphoprotein</keyword>
<comment type="subcellular location">
    <subcellularLocation>
        <location evidence="15">Virion</location>
    </subcellularLocation>
    <subcellularLocation>
        <location evidence="15">Host nucleus</location>
    </subcellularLocation>
</comment>
<dbReference type="GO" id="GO:0043657">
    <property type="term" value="C:host cell"/>
    <property type="evidence" value="ECO:0007669"/>
    <property type="project" value="GOC"/>
</dbReference>
<organism evidence="16 17">
    <name type="scientific">Castor canadensis papillomavirus 1</name>
    <dbReference type="NCBI Taxonomy" id="1352235"/>
    <lineage>
        <taxon>Viruses</taxon>
        <taxon>Monodnaviria</taxon>
        <taxon>Shotokuvirae</taxon>
        <taxon>Cossaviricota</taxon>
        <taxon>Papovaviricetes</taxon>
        <taxon>Zurhausenvirales</taxon>
        <taxon>Papillomaviridae</taxon>
        <taxon>Firstpapillomavirinae</taxon>
        <taxon>Dyosigmapapillomavirus</taxon>
        <taxon>Dyosigmapapillomavirus 1</taxon>
    </lineage>
</organism>
<dbReference type="HAMAP" id="MF_04003">
    <property type="entry name" value="PPV_L2"/>
    <property type="match status" value="1"/>
</dbReference>
<keyword evidence="9 15" id="KW-1177">Microtubular inwards viral transport</keyword>
<dbReference type="GO" id="GO:0003677">
    <property type="term" value="F:DNA binding"/>
    <property type="evidence" value="ECO:0007669"/>
    <property type="project" value="UniProtKB-UniRule"/>
</dbReference>
<keyword evidence="10" id="KW-1039">Host endosome</keyword>
<keyword evidence="11 15" id="KW-1176">Cytoplasmic inwards viral transport</keyword>
<evidence type="ECO:0000256" key="3">
    <source>
        <dbReference type="ARBA" id="ARBA00022561"/>
    </source>
</evidence>
<comment type="caution">
    <text evidence="15">Lacks conserved residue(s) required for the propagation of feature annotation.</text>
</comment>
<dbReference type="RefSeq" id="YP_008992243.1">
    <property type="nucleotide sequence ID" value="NC_023178.1"/>
</dbReference>
<reference evidence="16 17" key="1">
    <citation type="journal article" date="2014" name="Vet. Microbiol.">
        <title>Characterization of the North American beaver (Castor canadensis) papillomavirus genome.</title>
        <authorList>
            <person name="Rogovskyy A.S."/>
            <person name="Chen Z."/>
            <person name="Burk R.D."/>
            <person name="Bankhead T."/>
        </authorList>
    </citation>
    <scope>NUCLEOTIDE SEQUENCE [LARGE SCALE GENOMIC DNA]</scope>
    <source>
        <strain evidence="16">CcanPV1</strain>
    </source>
</reference>
<dbReference type="Proteomes" id="UP000052093">
    <property type="component" value="Segment"/>
</dbReference>
<evidence type="ECO:0000256" key="1">
    <source>
        <dbReference type="ARBA" id="ARBA00022524"/>
    </source>
</evidence>
<keyword evidence="13 15" id="KW-1015">Disulfide bond</keyword>
<accession>V9P889</accession>
<evidence type="ECO:0000256" key="13">
    <source>
        <dbReference type="ARBA" id="ARBA00023157"/>
    </source>
</evidence>
<comment type="function">
    <text evidence="15">Minor protein of the capsid that localizes along the inner surface of the virion, within the central cavities beneath the L1 pentamers. Plays a role in capsid stabilization through interaction with the major capsid protein L1. Once the virion enters the host cell, L2 escorts the genomic DNA into the nucleus by promoting escape from the endosomal compartments and traffic through the host Golgi network. Mechanistically, the C-terminus of L2 possesses a cell-penetrating peptide that protudes from the host endosome, interacts with host cytoplasmic retromer cargo and thereby mediates the capsid delivery to the host trans-Golgi network. Plays a role through its interaction with host dynein in the intracellular microtubule-dependent transport of viral capsid toward the nucleus. Mediates the viral genome import into the nucleus through binding to host importins. Once within the nucleus, L2 localizes viral genomes to host PML bodies in order to activate early gene expression for establishment of infection. Later on, promotes late gene expression by interacting with the viral E2 protein and by inhibiting its transcriptional activation functions. During virion assembly, encapsidates the genome by direct interaction with the viral DNA.</text>
</comment>
<keyword evidence="1 15" id="KW-1163">Viral penetration into host nucleus</keyword>
<keyword evidence="17" id="KW-1185">Reference proteome</keyword>
<dbReference type="OrthoDB" id="8047at10239"/>
<evidence type="ECO:0000256" key="7">
    <source>
        <dbReference type="ARBA" id="ARBA00022844"/>
    </source>
</evidence>
<dbReference type="GeneID" id="18126064"/>
<dbReference type="GO" id="GO:0042025">
    <property type="term" value="C:host cell nucleus"/>
    <property type="evidence" value="ECO:0007669"/>
    <property type="project" value="UniProtKB-SubCell"/>
</dbReference>
<comment type="similarity">
    <text evidence="15">Belongs to the papillomaviridae L2 protein family.</text>
</comment>
<keyword evidence="5 15" id="KW-0945">Host-virus interaction</keyword>
<sequence length="509" mass="54860">MPRSRSRKRRAAPKDIYPACKISNTCPPDIVNKIEHTTIADRILQYGSLGVFFGGLGIGTGSGGGGRTGYVPIGEGPGVRVGGPRVAVRPSIPVDTVGPSDLFPVDTVNPMGPSIIPLQELPPNADVTPSLIEVIAEVHPVSDTPPTQTPSINTTDSSAVLQVGTDQGRVVSRTQYNNPSFDVAIITNAQSGEISASDHIFVNGHGGGQSIGADSIPLRGFGVRSSEVEGVTETSFYTSTPTSRPVARPRSLYGPRIEQQIVEDVSFITRPSSFVTFDNPVYDASVSLTFEQDLAELAAAAPRVEFSDIVRLGRPQFSQGPDGRLRLGRLGQKANIKLRSGLKIGPRSHYYYEFSTIGSETESGVVGEQSTASTLVSGQAEGIQYDAFEEIELFELSEQPLIPDDELLDTGFLEAVQSFADDLQLVFGSRAGRSRSVNLPNFPHIRRAGGPVFAYDNDVFVYTPESSGNLQSDAREPDNMIPWIIIGTQGSDYDLHPSLLRRRRKLSFL</sequence>
<keyword evidence="6" id="KW-1040">Host Golgi apparatus</keyword>
<evidence type="ECO:0000256" key="10">
    <source>
        <dbReference type="ARBA" id="ARBA00023046"/>
    </source>
</evidence>
<comment type="subunit">
    <text evidence="15">Interacts with major capsid protein L1. Interacts with E2; this interaction inhibits E2 transcriptional activity but not the DNA replication function E2. Interacts with host HSPA8; this interaction is required for L2 nuclear translocation. Interacts with host importins KPNB2 and KPNB3. Forms a complex with importin alpha2-beta1 heterodimers via interaction with the importin alpha2 adapter. Interacts with host DYNLT1; this interaction is essential for virus intracellular transport during entry. Interacts (via C-terminus) with host retromer subunits VPS35 AND VPS29.</text>
</comment>
<evidence type="ECO:0000256" key="9">
    <source>
        <dbReference type="ARBA" id="ARBA00022952"/>
    </source>
</evidence>
<dbReference type="Pfam" id="PF00513">
    <property type="entry name" value="Late_protein_L2"/>
    <property type="match status" value="1"/>
</dbReference>
<protein>
    <recommendedName>
        <fullName evidence="15">Minor capsid protein L2</fullName>
    </recommendedName>
</protein>
<comment type="PTM">
    <text evidence="15">Highly phosphorylated.</text>
</comment>
<evidence type="ECO:0000256" key="11">
    <source>
        <dbReference type="ARBA" id="ARBA00023120"/>
    </source>
</evidence>
<dbReference type="GO" id="GO:0075521">
    <property type="term" value="P:microtubule-dependent intracellular transport of viral material towards nucleus"/>
    <property type="evidence" value="ECO:0007669"/>
    <property type="project" value="UniProtKB-UniRule"/>
</dbReference>
<evidence type="ECO:0000256" key="15">
    <source>
        <dbReference type="HAMAP-Rule" id="MF_04003"/>
    </source>
</evidence>
<evidence type="ECO:0000313" key="16">
    <source>
        <dbReference type="EMBL" id="AGV05017.1"/>
    </source>
</evidence>
<keyword evidence="14 15" id="KW-1160">Virus entry into host cell</keyword>
<dbReference type="KEGG" id="vg:18126064"/>
<evidence type="ECO:0000256" key="8">
    <source>
        <dbReference type="ARBA" id="ARBA00022921"/>
    </source>
</evidence>
<evidence type="ECO:0000313" key="17">
    <source>
        <dbReference type="Proteomes" id="UP000052093"/>
    </source>
</evidence>
<dbReference type="InterPro" id="IPR000784">
    <property type="entry name" value="Late_L2"/>
</dbReference>
<evidence type="ECO:0000256" key="5">
    <source>
        <dbReference type="ARBA" id="ARBA00022581"/>
    </source>
</evidence>
<evidence type="ECO:0000256" key="4">
    <source>
        <dbReference type="ARBA" id="ARBA00022562"/>
    </source>
</evidence>
<evidence type="ECO:0000256" key="2">
    <source>
        <dbReference type="ARBA" id="ARBA00022553"/>
    </source>
</evidence>
<dbReference type="GO" id="GO:0075732">
    <property type="term" value="P:viral penetration into host nucleus"/>
    <property type="evidence" value="ECO:0007669"/>
    <property type="project" value="UniProtKB-KW"/>
</dbReference>
<gene>
    <name evidence="15 16" type="primary">L2</name>
</gene>
<proteinExistence type="inferred from homology"/>
<dbReference type="EMBL" id="KC020689">
    <property type="protein sequence ID" value="AGV05017.1"/>
    <property type="molecule type" value="Genomic_DNA"/>
</dbReference>
<name>V9P889_9PAPI</name>
<keyword evidence="3 15" id="KW-0167">Capsid protein</keyword>
<evidence type="ECO:0000256" key="12">
    <source>
        <dbReference type="ARBA" id="ARBA00023125"/>
    </source>
</evidence>
<keyword evidence="12 15" id="KW-0238">DNA-binding</keyword>
<keyword evidence="8 15" id="KW-0426">Late protein</keyword>
<evidence type="ECO:0000256" key="14">
    <source>
        <dbReference type="ARBA" id="ARBA00023296"/>
    </source>
</evidence>
<dbReference type="GO" id="GO:0005198">
    <property type="term" value="F:structural molecule activity"/>
    <property type="evidence" value="ECO:0007669"/>
    <property type="project" value="UniProtKB-UniRule"/>
</dbReference>
<evidence type="ECO:0000256" key="6">
    <source>
        <dbReference type="ARBA" id="ARBA00022812"/>
    </source>
</evidence>
<dbReference type="GO" id="GO:0046718">
    <property type="term" value="P:symbiont entry into host cell"/>
    <property type="evidence" value="ECO:0007669"/>
    <property type="project" value="UniProtKB-KW"/>
</dbReference>
<feature type="disulfide bond" evidence="15">
    <location>
        <begin position="20"/>
        <end position="26"/>
    </location>
</feature>